<name>W8CZV8_9CAUD</name>
<evidence type="ECO:0000313" key="2">
    <source>
        <dbReference type="EMBL" id="AGX01735.1"/>
    </source>
</evidence>
<sequence>MEPRVLEATFYVTSGQEDQYGRHYVPNRRSDHVRETFLRETNDGRNLDASTCARAVGEILELRADVGRNDIIQIANGWDEERLAFIIVVLTEDYAGSSCRQVLTGFTDKADLSLSGEMDPDTVLYINNTFTIRDEEIETGRGRRRGSRMESSEYIIRGRRATERNLIGVQNHDTLIRPQDIFFQKSEAQTVGRFGGADAYNDSRTNLSGDFKTARRIHNNPANYLSDIIRTGVTAETVDQNERGTRHSDDNRMDEEMERQDDLNPSERAAAMLRGTELHRNELFRNFLSRTEYERNAEITFSEFQDCVDWPRDVRAMMVGFGSARHTDTNRVRRGDTNEWRGANNVTMAAEMISKTLPALVMNNFISSAIIEMTNETLDGQIRCSVINAMPLIRDMDISRYEQALELRLETDLGLLLSRNNQLPFNMSVNIRVTTDMLIKISVDGSPMEPFNSPVFCDGLLSPMKANDSSVLQNIVNDMDDLITAAIDHNSRSRDTRREETSASRFLLDL</sequence>
<proteinExistence type="predicted"/>
<evidence type="ECO:0000256" key="1">
    <source>
        <dbReference type="SAM" id="MobiDB-lite"/>
    </source>
</evidence>
<dbReference type="GeneID" id="18500913"/>
<dbReference type="KEGG" id="vg:18500913"/>
<feature type="region of interest" description="Disordered" evidence="1">
    <location>
        <begin position="238"/>
        <end position="266"/>
    </location>
</feature>
<dbReference type="Proteomes" id="UP000204235">
    <property type="component" value="Segment"/>
</dbReference>
<feature type="compositionally biased region" description="Basic and acidic residues" evidence="1">
    <location>
        <begin position="240"/>
        <end position="251"/>
    </location>
</feature>
<keyword evidence="3" id="KW-1185">Reference proteome</keyword>
<dbReference type="OrthoDB" id="7171at10239"/>
<protein>
    <submittedName>
        <fullName evidence="2">Uncharacterized protein</fullName>
    </submittedName>
</protein>
<organism evidence="2 3">
    <name type="scientific">Erwinia phage PhiEaH1</name>
    <dbReference type="NCBI Taxonomy" id="1401669"/>
    <lineage>
        <taxon>Viruses</taxon>
        <taxon>Duplodnaviria</taxon>
        <taxon>Heunggongvirae</taxon>
        <taxon>Uroviricota</taxon>
        <taxon>Caudoviricetes</taxon>
        <taxon>Chimalliviridae</taxon>
        <taxon>Iapetusvirus</taxon>
        <taxon>Iapetusvirus EaH1</taxon>
    </lineage>
</organism>
<dbReference type="RefSeq" id="YP_009010066.1">
    <property type="nucleotide sequence ID" value="NC_023610.1"/>
</dbReference>
<accession>W8CZV8</accession>
<dbReference type="EMBL" id="KF623294">
    <property type="protein sequence ID" value="AGX01735.1"/>
    <property type="molecule type" value="Genomic_DNA"/>
</dbReference>
<evidence type="ECO:0000313" key="3">
    <source>
        <dbReference type="Proteomes" id="UP000204235"/>
    </source>
</evidence>
<reference evidence="2 3" key="1">
    <citation type="journal article" date="2014" name="FEMS Microbiol. Lett.">
        <title>The genome of the Erwinia amylovora phage PhiEaH1 reveals greater diversity and broadens the applicability of phages for the treatment of fire blight.</title>
        <authorList>
            <person name="Meczker K."/>
            <person name="Domotor D."/>
            <person name="Vass J."/>
            <person name="Rakhely G."/>
            <person name="Schneider G."/>
            <person name="Kovacs T."/>
        </authorList>
    </citation>
    <scope>NUCLEOTIDE SEQUENCE [LARGE SCALE GENOMIC DNA]</scope>
</reference>